<name>A0A1M7CX39_9FLAO</name>
<evidence type="ECO:0008006" key="4">
    <source>
        <dbReference type="Google" id="ProtNLM"/>
    </source>
</evidence>
<dbReference type="AlphaFoldDB" id="A0A1M7CX39"/>
<accession>A0A1M7CX39</accession>
<evidence type="ECO:0000313" key="3">
    <source>
        <dbReference type="Proteomes" id="UP000184364"/>
    </source>
</evidence>
<feature type="transmembrane region" description="Helical" evidence="1">
    <location>
        <begin position="80"/>
        <end position="98"/>
    </location>
</feature>
<feature type="transmembrane region" description="Helical" evidence="1">
    <location>
        <begin position="202"/>
        <end position="227"/>
    </location>
</feature>
<evidence type="ECO:0000313" key="2">
    <source>
        <dbReference type="EMBL" id="SHL71804.1"/>
    </source>
</evidence>
<dbReference type="OrthoDB" id="1218897at2"/>
<gene>
    <name evidence="2" type="ORF">SAMN05444267_102343</name>
</gene>
<dbReference type="RefSeq" id="WP_073294086.1">
    <property type="nucleotide sequence ID" value="NZ_FRAV01000023.1"/>
</dbReference>
<evidence type="ECO:0000256" key="1">
    <source>
        <dbReference type="SAM" id="Phobius"/>
    </source>
</evidence>
<proteinExistence type="predicted"/>
<dbReference type="EMBL" id="FRAV01000023">
    <property type="protein sequence ID" value="SHL71804.1"/>
    <property type="molecule type" value="Genomic_DNA"/>
</dbReference>
<feature type="transmembrane region" description="Helical" evidence="1">
    <location>
        <begin position="12"/>
        <end position="32"/>
    </location>
</feature>
<feature type="transmembrane region" description="Helical" evidence="1">
    <location>
        <begin position="168"/>
        <end position="190"/>
    </location>
</feature>
<keyword evidence="1" id="KW-1133">Transmembrane helix</keyword>
<dbReference type="Proteomes" id="UP000184364">
    <property type="component" value="Unassembled WGS sequence"/>
</dbReference>
<feature type="transmembrane region" description="Helical" evidence="1">
    <location>
        <begin position="287"/>
        <end position="308"/>
    </location>
</feature>
<feature type="transmembrane region" description="Helical" evidence="1">
    <location>
        <begin position="348"/>
        <end position="366"/>
    </location>
</feature>
<organism evidence="2 3">
    <name type="scientific">Chryseobacterium polytrichastri</name>
    <dbReference type="NCBI Taxonomy" id="1302687"/>
    <lineage>
        <taxon>Bacteria</taxon>
        <taxon>Pseudomonadati</taxon>
        <taxon>Bacteroidota</taxon>
        <taxon>Flavobacteriia</taxon>
        <taxon>Flavobacteriales</taxon>
        <taxon>Weeksellaceae</taxon>
        <taxon>Chryseobacterium group</taxon>
        <taxon>Chryseobacterium</taxon>
    </lineage>
</organism>
<feature type="transmembrane region" description="Helical" evidence="1">
    <location>
        <begin position="247"/>
        <end position="280"/>
    </location>
</feature>
<keyword evidence="1" id="KW-0812">Transmembrane</keyword>
<keyword evidence="3" id="KW-1185">Reference proteome</keyword>
<reference evidence="3" key="1">
    <citation type="submission" date="2016-11" db="EMBL/GenBank/DDBJ databases">
        <authorList>
            <person name="Varghese N."/>
            <person name="Submissions S."/>
        </authorList>
    </citation>
    <scope>NUCLEOTIDE SEQUENCE [LARGE SCALE GENOMIC DNA]</scope>
    <source>
        <strain evidence="3">DSM 26899</strain>
    </source>
</reference>
<keyword evidence="1" id="KW-0472">Membrane</keyword>
<feature type="transmembrane region" description="Helical" evidence="1">
    <location>
        <begin position="430"/>
        <end position="449"/>
    </location>
</feature>
<dbReference type="STRING" id="1302687.SAMN05444267_102343"/>
<sequence>MMNILKKTNFPFTVFLIAIVTWIFLAVTVFLINKYVVFTGNNLLFPFSVIYPSSFLIIGSLFCLLFLGTGLWAYQYHQKLNFFVIYIICTLLIVFGNMGQGNVDIAFLQPFYLKGRQYYADAINITDWRLWILNFNHNLESFQMHTRTHPPYTTLIHYVFLELFNGNILGLSLAFLAISLCSFPLLNLLMKNFRIDKTKRKFLLILFAIIPSVNIYLLVSIDALVLTTSLLFLCGISTIFVKNKLSFVGILMSVAGLILTNMLTFSGLFLFAFLGLLVLVTLYKKQYSVFISSIICILLTVAFFYGSYEVTGSNHWETFREASHSENPNGFMLFHSPIVYFFTRLEDIGEILIFLSFAYIALLFSFKNETLGLFSDEQITTFSLTGIVALGVMFLTGAYGTGETARACLYIVPFFILFLKGLNSNRTLKILYVLCLLQTFGMQLIGNYYW</sequence>
<feature type="transmembrane region" description="Helical" evidence="1">
    <location>
        <begin position="378"/>
        <end position="398"/>
    </location>
</feature>
<feature type="transmembrane region" description="Helical" evidence="1">
    <location>
        <begin position="44"/>
        <end position="68"/>
    </location>
</feature>
<feature type="transmembrane region" description="Helical" evidence="1">
    <location>
        <begin position="404"/>
        <end position="423"/>
    </location>
</feature>
<protein>
    <recommendedName>
        <fullName evidence="4">Glycosyltransferase RgtA/B/C/D-like domain-containing protein</fullName>
    </recommendedName>
</protein>